<evidence type="ECO:0000256" key="4">
    <source>
        <dbReference type="SAM" id="MobiDB-lite"/>
    </source>
</evidence>
<dbReference type="EMBL" id="BAABKC010000141">
    <property type="protein sequence ID" value="GAA5080911.1"/>
    <property type="molecule type" value="Genomic_DNA"/>
</dbReference>
<keyword evidence="2" id="KW-0560">Oxidoreductase</keyword>
<evidence type="ECO:0000256" key="3">
    <source>
        <dbReference type="RuleBase" id="RU000363"/>
    </source>
</evidence>
<evidence type="ECO:0000259" key="5">
    <source>
        <dbReference type="SMART" id="SM00822"/>
    </source>
</evidence>
<dbReference type="PANTHER" id="PTHR44196:SF1">
    <property type="entry name" value="DEHYDROGENASE_REDUCTASE SDR FAMILY MEMBER 7B"/>
    <property type="match status" value="1"/>
</dbReference>
<keyword evidence="7" id="KW-1185">Reference proteome</keyword>
<comment type="similarity">
    <text evidence="1 3">Belongs to the short-chain dehydrogenases/reductases (SDR) family.</text>
</comment>
<dbReference type="PRINTS" id="PR00080">
    <property type="entry name" value="SDRFAMILY"/>
</dbReference>
<dbReference type="PANTHER" id="PTHR44196">
    <property type="entry name" value="DEHYDROGENASE/REDUCTASE SDR FAMILY MEMBER 7B"/>
    <property type="match status" value="1"/>
</dbReference>
<accession>A0ABP9LPC1</accession>
<dbReference type="Pfam" id="PF00106">
    <property type="entry name" value="adh_short"/>
    <property type="match status" value="1"/>
</dbReference>
<dbReference type="CDD" id="cd05233">
    <property type="entry name" value="SDR_c"/>
    <property type="match status" value="1"/>
</dbReference>
<sequence length="279" mass="28092">MDISPAPEPRPVGTLAGRVALVTGAGRGIGRACALALARRGADLVLTARSDAALAEVGAALAPTGRAVLTVACDLSEPGAADALLGQAHARFPAVDILVNNAARSGPLGPTARIDPDEWERTLALNLTAPVRLGRRLLPGMLARGWGRIVNVTSGAAAGSGLTGANAYSVSKAGLEHFTRNLAAEVAGTGVLVNTVRPGVVDTSMQAGMRAPGNGLDAATRAVFTELDAGGALARPEAAGEFLADVVQSEVSGRTLDARTTTPHDLGAHAPKPPTTAPH</sequence>
<dbReference type="InterPro" id="IPR036291">
    <property type="entry name" value="NAD(P)-bd_dom_sf"/>
</dbReference>
<organism evidence="6 7">
    <name type="scientific">Streptomyces similanensis</name>
    <dbReference type="NCBI Taxonomy" id="1274988"/>
    <lineage>
        <taxon>Bacteria</taxon>
        <taxon>Bacillati</taxon>
        <taxon>Actinomycetota</taxon>
        <taxon>Actinomycetes</taxon>
        <taxon>Kitasatosporales</taxon>
        <taxon>Streptomycetaceae</taxon>
        <taxon>Streptomyces</taxon>
    </lineage>
</organism>
<reference evidence="7" key="1">
    <citation type="journal article" date="2019" name="Int. J. Syst. Evol. Microbiol.">
        <title>The Global Catalogue of Microorganisms (GCM) 10K type strain sequencing project: providing services to taxonomists for standard genome sequencing and annotation.</title>
        <authorList>
            <consortium name="The Broad Institute Genomics Platform"/>
            <consortium name="The Broad Institute Genome Sequencing Center for Infectious Disease"/>
            <person name="Wu L."/>
            <person name="Ma J."/>
        </authorList>
    </citation>
    <scope>NUCLEOTIDE SEQUENCE [LARGE SCALE GENOMIC DNA]</scope>
    <source>
        <strain evidence="7">JCM 18410</strain>
    </source>
</reference>
<dbReference type="RefSeq" id="WP_345672462.1">
    <property type="nucleotide sequence ID" value="NZ_BAABKC010000141.1"/>
</dbReference>
<evidence type="ECO:0000313" key="7">
    <source>
        <dbReference type="Proteomes" id="UP001500124"/>
    </source>
</evidence>
<dbReference type="SMART" id="SM00822">
    <property type="entry name" value="PKS_KR"/>
    <property type="match status" value="1"/>
</dbReference>
<dbReference type="InterPro" id="IPR002347">
    <property type="entry name" value="SDR_fam"/>
</dbReference>
<evidence type="ECO:0000313" key="6">
    <source>
        <dbReference type="EMBL" id="GAA5080911.1"/>
    </source>
</evidence>
<dbReference type="SUPFAM" id="SSF51735">
    <property type="entry name" value="NAD(P)-binding Rossmann-fold domains"/>
    <property type="match status" value="1"/>
</dbReference>
<protein>
    <submittedName>
        <fullName evidence="6">3-oxoacyl-[acyl-carrier-protein] reductase</fullName>
    </submittedName>
</protein>
<evidence type="ECO:0000256" key="1">
    <source>
        <dbReference type="ARBA" id="ARBA00006484"/>
    </source>
</evidence>
<dbReference type="Gene3D" id="3.40.50.720">
    <property type="entry name" value="NAD(P)-binding Rossmann-like Domain"/>
    <property type="match status" value="1"/>
</dbReference>
<feature type="region of interest" description="Disordered" evidence="4">
    <location>
        <begin position="257"/>
        <end position="279"/>
    </location>
</feature>
<dbReference type="PRINTS" id="PR00081">
    <property type="entry name" value="GDHRDH"/>
</dbReference>
<proteinExistence type="inferred from homology"/>
<comment type="caution">
    <text evidence="6">The sequence shown here is derived from an EMBL/GenBank/DDBJ whole genome shotgun (WGS) entry which is preliminary data.</text>
</comment>
<evidence type="ECO:0000256" key="2">
    <source>
        <dbReference type="ARBA" id="ARBA00023002"/>
    </source>
</evidence>
<dbReference type="InterPro" id="IPR057326">
    <property type="entry name" value="KR_dom"/>
</dbReference>
<feature type="domain" description="Ketoreductase" evidence="5">
    <location>
        <begin position="18"/>
        <end position="201"/>
    </location>
</feature>
<gene>
    <name evidence="6" type="primary">fabG_6</name>
    <name evidence="6" type="ORF">GCM10023336_74390</name>
</gene>
<dbReference type="Proteomes" id="UP001500124">
    <property type="component" value="Unassembled WGS sequence"/>
</dbReference>
<name>A0ABP9LPC1_9ACTN</name>